<proteinExistence type="predicted"/>
<dbReference type="AlphaFoldDB" id="A0A6G1DVZ2"/>
<comment type="caution">
    <text evidence="2">The sequence shown here is derived from an EMBL/GenBank/DDBJ whole genome shotgun (WGS) entry which is preliminary data.</text>
</comment>
<accession>A0A6G1DVZ2</accession>
<dbReference type="Proteomes" id="UP000479710">
    <property type="component" value="Unassembled WGS sequence"/>
</dbReference>
<evidence type="ECO:0008006" key="4">
    <source>
        <dbReference type="Google" id="ProtNLM"/>
    </source>
</evidence>
<protein>
    <recommendedName>
        <fullName evidence="4">DUF834 domain-containing protein</fullName>
    </recommendedName>
</protein>
<feature type="region of interest" description="Disordered" evidence="1">
    <location>
        <begin position="1"/>
        <end position="36"/>
    </location>
</feature>
<evidence type="ECO:0000313" key="3">
    <source>
        <dbReference type="Proteomes" id="UP000479710"/>
    </source>
</evidence>
<dbReference type="EMBL" id="SPHZ02000005">
    <property type="protein sequence ID" value="KAF0916690.1"/>
    <property type="molecule type" value="Genomic_DNA"/>
</dbReference>
<evidence type="ECO:0000256" key="1">
    <source>
        <dbReference type="SAM" id="MobiDB-lite"/>
    </source>
</evidence>
<gene>
    <name evidence="2" type="ORF">E2562_011541</name>
</gene>
<evidence type="ECO:0000313" key="2">
    <source>
        <dbReference type="EMBL" id="KAF0916690.1"/>
    </source>
</evidence>
<name>A0A6G1DVZ2_9ORYZ</name>
<keyword evidence="3" id="KW-1185">Reference proteome</keyword>
<reference evidence="2 3" key="1">
    <citation type="submission" date="2019-11" db="EMBL/GenBank/DDBJ databases">
        <title>Whole genome sequence of Oryza granulata.</title>
        <authorList>
            <person name="Li W."/>
        </authorList>
    </citation>
    <scope>NUCLEOTIDE SEQUENCE [LARGE SCALE GENOMIC DNA]</scope>
    <source>
        <strain evidence="3">cv. Menghai</strain>
        <tissue evidence="2">Leaf</tissue>
    </source>
</reference>
<sequence length="63" mass="6361">MDDASRGGRQRKLYRAFPSRGAAGDPPISHDLHHGGRGLAGAMAGVAGGCGWGRKEGAASEDG</sequence>
<organism evidence="2 3">
    <name type="scientific">Oryza meyeriana var. granulata</name>
    <dbReference type="NCBI Taxonomy" id="110450"/>
    <lineage>
        <taxon>Eukaryota</taxon>
        <taxon>Viridiplantae</taxon>
        <taxon>Streptophyta</taxon>
        <taxon>Embryophyta</taxon>
        <taxon>Tracheophyta</taxon>
        <taxon>Spermatophyta</taxon>
        <taxon>Magnoliopsida</taxon>
        <taxon>Liliopsida</taxon>
        <taxon>Poales</taxon>
        <taxon>Poaceae</taxon>
        <taxon>BOP clade</taxon>
        <taxon>Oryzoideae</taxon>
        <taxon>Oryzeae</taxon>
        <taxon>Oryzinae</taxon>
        <taxon>Oryza</taxon>
        <taxon>Oryza meyeriana</taxon>
    </lineage>
</organism>